<evidence type="ECO:0008006" key="5">
    <source>
        <dbReference type="Google" id="ProtNLM"/>
    </source>
</evidence>
<proteinExistence type="predicted"/>
<dbReference type="PANTHER" id="PTHR30105:SF2">
    <property type="entry name" value="DIVERGENT POLYSACCHARIDE DEACETYLASE SUPERFAMILY"/>
    <property type="match status" value="1"/>
</dbReference>
<evidence type="ECO:0000256" key="2">
    <source>
        <dbReference type="SAM" id="SignalP"/>
    </source>
</evidence>
<feature type="region of interest" description="Disordered" evidence="1">
    <location>
        <begin position="357"/>
        <end position="424"/>
    </location>
</feature>
<keyword evidence="4" id="KW-1185">Reference proteome</keyword>
<feature type="signal peptide" evidence="2">
    <location>
        <begin position="1"/>
        <end position="24"/>
    </location>
</feature>
<dbReference type="SUPFAM" id="SSF88713">
    <property type="entry name" value="Glycoside hydrolase/deacetylase"/>
    <property type="match status" value="1"/>
</dbReference>
<dbReference type="InterPro" id="IPR006837">
    <property type="entry name" value="Divergent_DAC"/>
</dbReference>
<feature type="compositionally biased region" description="Basic and acidic residues" evidence="1">
    <location>
        <begin position="370"/>
        <end position="384"/>
    </location>
</feature>
<dbReference type="InterPro" id="IPR011330">
    <property type="entry name" value="Glyco_hydro/deAcase_b/a-brl"/>
</dbReference>
<sequence>MKIKAYFSAICLCLALFSEHSAVADSAIKATPEVPPFNPAPSIAPPSTVAKVMPSITLIIDDIGYNLRNGQRAINLPGAVTFAILPHTPYSKRLAKEAHAQGKTVMLHAPMSNLLNRQPGPGALTPSMNKEEFTTELKRSLAAIPFVQGLNNHMGSELTQDAEKMQWLMQIATEQQLFFVDSRTTAASVAADIARQNQVPHLSRDIFLDHIRTPEAVNASFDLLIKKAQQHGHIVGIGHPHSVTLDMLETRLPQLRKLGIKLISVPNRLIAEGQHYPNQQQKSAEDSDVLVAQLPLQPAQGSQPMALQPPVKRIEPEGGSQAIELQPIVRSINPAINSQLRDLQAIVHEIVVSKNARHSEANERTLYQPERIKSLPERLEEKTSTPDWVPSLGQDKPQERPERLAPSSKHQDQSLLEQPVQDPKWLDVAPVQGWLLPKNSTAETP</sequence>
<dbReference type="AlphaFoldDB" id="A0A1T4S0Q2"/>
<dbReference type="Gene3D" id="3.20.20.370">
    <property type="entry name" value="Glycoside hydrolase/deacetylase"/>
    <property type="match status" value="1"/>
</dbReference>
<dbReference type="STRING" id="64969.SAMN02745127_02665"/>
<keyword evidence="2" id="KW-0732">Signal</keyword>
<organism evidence="3 4">
    <name type="scientific">Oceanospirillum multiglobuliferum</name>
    <dbReference type="NCBI Taxonomy" id="64969"/>
    <lineage>
        <taxon>Bacteria</taxon>
        <taxon>Pseudomonadati</taxon>
        <taxon>Pseudomonadota</taxon>
        <taxon>Gammaproteobacteria</taxon>
        <taxon>Oceanospirillales</taxon>
        <taxon>Oceanospirillaceae</taxon>
        <taxon>Oceanospirillum</taxon>
    </lineage>
</organism>
<accession>A0A1T4S0Q2</accession>
<dbReference type="RefSeq" id="WP_078746201.1">
    <property type="nucleotide sequence ID" value="NZ_FUXG01000022.1"/>
</dbReference>
<evidence type="ECO:0000313" key="3">
    <source>
        <dbReference type="EMBL" id="OPX54545.1"/>
    </source>
</evidence>
<gene>
    <name evidence="3" type="ORF">BTE48_13730</name>
</gene>
<feature type="chain" id="PRO_5012572099" description="Divergent polysaccharide deacetylase family protein" evidence="2">
    <location>
        <begin position="25"/>
        <end position="445"/>
    </location>
</feature>
<name>A0A1T4S0Q2_9GAMM</name>
<reference evidence="3 4" key="1">
    <citation type="submission" date="2017-01" db="EMBL/GenBank/DDBJ databases">
        <title>Genome Sequencing of a Marine Spirillum, Oceanospirillum multiglobuliferum ATCC 33336, from Japan.</title>
        <authorList>
            <person name="Carney J.G."/>
            <person name="Trachtenberg A.M."/>
            <person name="Rheaume B.A."/>
            <person name="Linnane J.D."/>
            <person name="Pitts N.L."/>
            <person name="Mykles D.L."/>
            <person name="Maclea K.S."/>
        </authorList>
    </citation>
    <scope>NUCLEOTIDE SEQUENCE [LARGE SCALE GENOMIC DNA]</scope>
    <source>
        <strain evidence="3 4">ATCC 33336</strain>
    </source>
</reference>
<dbReference type="CDD" id="cd10936">
    <property type="entry name" value="CE4_DAC2"/>
    <property type="match status" value="1"/>
</dbReference>
<protein>
    <recommendedName>
        <fullName evidence="5">Divergent polysaccharide deacetylase family protein</fullName>
    </recommendedName>
</protein>
<dbReference type="Proteomes" id="UP000191418">
    <property type="component" value="Unassembled WGS sequence"/>
</dbReference>
<dbReference type="GO" id="GO:0005975">
    <property type="term" value="P:carbohydrate metabolic process"/>
    <property type="evidence" value="ECO:0007669"/>
    <property type="project" value="InterPro"/>
</dbReference>
<comment type="caution">
    <text evidence="3">The sequence shown here is derived from an EMBL/GenBank/DDBJ whole genome shotgun (WGS) entry which is preliminary data.</text>
</comment>
<dbReference type="EMBL" id="MTSM01000023">
    <property type="protein sequence ID" value="OPX54545.1"/>
    <property type="molecule type" value="Genomic_DNA"/>
</dbReference>
<dbReference type="Pfam" id="PF04748">
    <property type="entry name" value="Polysacc_deac_2"/>
    <property type="match status" value="1"/>
</dbReference>
<evidence type="ECO:0000256" key="1">
    <source>
        <dbReference type="SAM" id="MobiDB-lite"/>
    </source>
</evidence>
<dbReference type="PANTHER" id="PTHR30105">
    <property type="entry name" value="UNCHARACTERIZED YIBQ-RELATED"/>
    <property type="match status" value="1"/>
</dbReference>
<evidence type="ECO:0000313" key="4">
    <source>
        <dbReference type="Proteomes" id="UP000191418"/>
    </source>
</evidence>